<keyword evidence="9" id="KW-1185">Reference proteome</keyword>
<keyword evidence="5 7" id="KW-1133">Transmembrane helix</keyword>
<dbReference type="EMBL" id="FNGP01000001">
    <property type="protein sequence ID" value="SDL12220.1"/>
    <property type="molecule type" value="Genomic_DNA"/>
</dbReference>
<dbReference type="UniPathway" id="UPA00664"/>
<protein>
    <recommendedName>
        <fullName evidence="7">Phosphatidylglycerol--prolipoprotein diacylglyceryl transferase</fullName>
        <ecNumber evidence="7">2.5.1.145</ecNumber>
    </recommendedName>
</protein>
<evidence type="ECO:0000256" key="3">
    <source>
        <dbReference type="ARBA" id="ARBA00022679"/>
    </source>
</evidence>
<sequence>MWPELFSIFGIGVQSYGVSKALALLVGAYLLGRAFTSIGYDKELAHSIALWATVWGFVGAKVYFVLANLDNLSLHVLGGSGFVWYGGLVGGTLTVVVMTHRHGLSLTKVAGAMAMPLSVAYGVGRIGCFLSGDGTYGKPTDLPWGMAFPNGTVPIDVPVHPVPLYESLGAFAIAGVLVVVGRRLPSLAVFGMYLVLSGTARLLFEFIRINDRVLFGLTEAQLFGVASIALGALLIGAAVNRPGRAVPVATPADEAADRAAEPVGR</sequence>
<keyword evidence="4 7" id="KW-0812">Transmembrane</keyword>
<feature type="binding site" evidence="7">
    <location>
        <position position="125"/>
    </location>
    <ligand>
        <name>a 1,2-diacyl-sn-glycero-3-phospho-(1'-sn-glycerol)</name>
        <dbReference type="ChEBI" id="CHEBI:64716"/>
    </ligand>
</feature>
<comment type="subcellular location">
    <subcellularLocation>
        <location evidence="7">Cell membrane</location>
        <topology evidence="7">Multi-pass membrane protein</topology>
    </subcellularLocation>
</comment>
<dbReference type="PANTHER" id="PTHR30589:SF0">
    <property type="entry name" value="PHOSPHATIDYLGLYCEROL--PROLIPOPROTEIN DIACYLGLYCERYL TRANSFERASE"/>
    <property type="match status" value="1"/>
</dbReference>
<name>A0A1G9HGW3_9ACTN</name>
<proteinExistence type="inferred from homology"/>
<evidence type="ECO:0000313" key="8">
    <source>
        <dbReference type="EMBL" id="SDL12220.1"/>
    </source>
</evidence>
<keyword evidence="8" id="KW-0449">Lipoprotein</keyword>
<dbReference type="PANTHER" id="PTHR30589">
    <property type="entry name" value="PROLIPOPROTEIN DIACYLGLYCERYL TRANSFERASE"/>
    <property type="match status" value="1"/>
</dbReference>
<comment type="pathway">
    <text evidence="7">Protein modification; lipoprotein biosynthesis (diacylglyceryl transfer).</text>
</comment>
<dbReference type="HAMAP" id="MF_01147">
    <property type="entry name" value="Lgt"/>
    <property type="match status" value="1"/>
</dbReference>
<evidence type="ECO:0000313" key="9">
    <source>
        <dbReference type="Proteomes" id="UP000199475"/>
    </source>
</evidence>
<feature type="transmembrane region" description="Helical" evidence="7">
    <location>
        <begin position="72"/>
        <end position="97"/>
    </location>
</feature>
<comment type="similarity">
    <text evidence="1 7">Belongs to the Lgt family.</text>
</comment>
<dbReference type="RefSeq" id="WP_093248309.1">
    <property type="nucleotide sequence ID" value="NZ_FNGP01000001.1"/>
</dbReference>
<feature type="transmembrane region" description="Helical" evidence="7">
    <location>
        <begin position="213"/>
        <end position="235"/>
    </location>
</feature>
<comment type="function">
    <text evidence="7">Catalyzes the transfer of the diacylglyceryl group from phosphatidylglycerol to the sulfhydryl group of the N-terminal cysteine of a prolipoprotein, the first step in the formation of mature lipoproteins.</text>
</comment>
<dbReference type="AlphaFoldDB" id="A0A1G9HGW3"/>
<feature type="transmembrane region" description="Helical" evidence="7">
    <location>
        <begin position="187"/>
        <end position="207"/>
    </location>
</feature>
<evidence type="ECO:0000256" key="2">
    <source>
        <dbReference type="ARBA" id="ARBA00022475"/>
    </source>
</evidence>
<dbReference type="InterPro" id="IPR001640">
    <property type="entry name" value="Lgt"/>
</dbReference>
<dbReference type="Proteomes" id="UP000199475">
    <property type="component" value="Unassembled WGS sequence"/>
</dbReference>
<dbReference type="STRING" id="686624.SAMN04488242_0307"/>
<dbReference type="EC" id="2.5.1.145" evidence="7"/>
<dbReference type="GO" id="GO:0042158">
    <property type="term" value="P:lipoprotein biosynthetic process"/>
    <property type="evidence" value="ECO:0007669"/>
    <property type="project" value="UniProtKB-UniRule"/>
</dbReference>
<reference evidence="8 9" key="1">
    <citation type="submission" date="2016-10" db="EMBL/GenBank/DDBJ databases">
        <authorList>
            <person name="de Groot N.N."/>
        </authorList>
    </citation>
    <scope>NUCLEOTIDE SEQUENCE [LARGE SCALE GENOMIC DNA]</scope>
    <source>
        <strain evidence="8 9">CGMCC 1.9159</strain>
    </source>
</reference>
<dbReference type="GO" id="GO:0008961">
    <property type="term" value="F:phosphatidylglycerol-prolipoprotein diacylglyceryl transferase activity"/>
    <property type="evidence" value="ECO:0007669"/>
    <property type="project" value="UniProtKB-UniRule"/>
</dbReference>
<gene>
    <name evidence="7" type="primary">lgt</name>
    <name evidence="8" type="ORF">SAMN04488242_0307</name>
</gene>
<evidence type="ECO:0000256" key="1">
    <source>
        <dbReference type="ARBA" id="ARBA00007150"/>
    </source>
</evidence>
<dbReference type="Pfam" id="PF01790">
    <property type="entry name" value="LGT"/>
    <property type="match status" value="1"/>
</dbReference>
<accession>A0A1G9HGW3</accession>
<organism evidence="8 9">
    <name type="scientific">Tessaracoccus oleiagri</name>
    <dbReference type="NCBI Taxonomy" id="686624"/>
    <lineage>
        <taxon>Bacteria</taxon>
        <taxon>Bacillati</taxon>
        <taxon>Actinomycetota</taxon>
        <taxon>Actinomycetes</taxon>
        <taxon>Propionibacteriales</taxon>
        <taxon>Propionibacteriaceae</taxon>
        <taxon>Tessaracoccus</taxon>
    </lineage>
</organism>
<dbReference type="GO" id="GO:0005886">
    <property type="term" value="C:plasma membrane"/>
    <property type="evidence" value="ECO:0007669"/>
    <property type="project" value="UniProtKB-SubCell"/>
</dbReference>
<keyword evidence="6 7" id="KW-0472">Membrane</keyword>
<comment type="catalytic activity">
    <reaction evidence="7">
        <text>L-cysteinyl-[prolipoprotein] + a 1,2-diacyl-sn-glycero-3-phospho-(1'-sn-glycerol) = an S-1,2-diacyl-sn-glyceryl-L-cysteinyl-[prolipoprotein] + sn-glycerol 1-phosphate + H(+)</text>
        <dbReference type="Rhea" id="RHEA:56712"/>
        <dbReference type="Rhea" id="RHEA-COMP:14679"/>
        <dbReference type="Rhea" id="RHEA-COMP:14680"/>
        <dbReference type="ChEBI" id="CHEBI:15378"/>
        <dbReference type="ChEBI" id="CHEBI:29950"/>
        <dbReference type="ChEBI" id="CHEBI:57685"/>
        <dbReference type="ChEBI" id="CHEBI:64716"/>
        <dbReference type="ChEBI" id="CHEBI:140658"/>
        <dbReference type="EC" id="2.5.1.145"/>
    </reaction>
</comment>
<evidence type="ECO:0000256" key="5">
    <source>
        <dbReference type="ARBA" id="ARBA00022989"/>
    </source>
</evidence>
<keyword evidence="2 7" id="KW-1003">Cell membrane</keyword>
<feature type="transmembrane region" description="Helical" evidence="7">
    <location>
        <begin position="109"/>
        <end position="132"/>
    </location>
</feature>
<feature type="transmembrane region" description="Helical" evidence="7">
    <location>
        <begin position="6"/>
        <end position="32"/>
    </location>
</feature>
<keyword evidence="3 7" id="KW-0808">Transferase</keyword>
<dbReference type="OrthoDB" id="871140at2"/>
<evidence type="ECO:0000256" key="7">
    <source>
        <dbReference type="HAMAP-Rule" id="MF_01147"/>
    </source>
</evidence>
<feature type="transmembrane region" description="Helical" evidence="7">
    <location>
        <begin position="162"/>
        <end position="180"/>
    </location>
</feature>
<evidence type="ECO:0000256" key="4">
    <source>
        <dbReference type="ARBA" id="ARBA00022692"/>
    </source>
</evidence>
<evidence type="ECO:0000256" key="6">
    <source>
        <dbReference type="ARBA" id="ARBA00023136"/>
    </source>
</evidence>
<feature type="transmembrane region" description="Helical" evidence="7">
    <location>
        <begin position="44"/>
        <end position="66"/>
    </location>
</feature>